<proteinExistence type="predicted"/>
<evidence type="ECO:0000313" key="6">
    <source>
        <dbReference type="EMBL" id="KAF2863103.1"/>
    </source>
</evidence>
<gene>
    <name evidence="6" type="ORF">K470DRAFT_211426</name>
</gene>
<dbReference type="SUPFAM" id="SSF64182">
    <property type="entry name" value="DHH phosphoesterases"/>
    <property type="match status" value="1"/>
</dbReference>
<dbReference type="GO" id="GO:0046872">
    <property type="term" value="F:metal ion binding"/>
    <property type="evidence" value="ECO:0007669"/>
    <property type="project" value="UniProtKB-KW"/>
</dbReference>
<dbReference type="AlphaFoldDB" id="A0A6A7C6U5"/>
<name>A0A6A7C6U5_9PEZI</name>
<dbReference type="PANTHER" id="PTHR12112:SF39">
    <property type="entry name" value="EG:152A3.5 PROTEIN (FBGN0003116_PN PROTEIN)"/>
    <property type="match status" value="1"/>
</dbReference>
<protein>
    <submittedName>
        <fullName evidence="6">DHH phosphoesterase</fullName>
    </submittedName>
</protein>
<dbReference type="InterPro" id="IPR001667">
    <property type="entry name" value="DDH_dom"/>
</dbReference>
<dbReference type="Proteomes" id="UP000799421">
    <property type="component" value="Unassembled WGS sequence"/>
</dbReference>
<reference evidence="6" key="1">
    <citation type="journal article" date="2020" name="Stud. Mycol.">
        <title>101 Dothideomycetes genomes: a test case for predicting lifestyles and emergence of pathogens.</title>
        <authorList>
            <person name="Haridas S."/>
            <person name="Albert R."/>
            <person name="Binder M."/>
            <person name="Bloem J."/>
            <person name="Labutti K."/>
            <person name="Salamov A."/>
            <person name="Andreopoulos B."/>
            <person name="Baker S."/>
            <person name="Barry K."/>
            <person name="Bills G."/>
            <person name="Bluhm B."/>
            <person name="Cannon C."/>
            <person name="Castanera R."/>
            <person name="Culley D."/>
            <person name="Daum C."/>
            <person name="Ezra D."/>
            <person name="Gonzalez J."/>
            <person name="Henrissat B."/>
            <person name="Kuo A."/>
            <person name="Liang C."/>
            <person name="Lipzen A."/>
            <person name="Lutzoni F."/>
            <person name="Magnuson J."/>
            <person name="Mondo S."/>
            <person name="Nolan M."/>
            <person name="Ohm R."/>
            <person name="Pangilinan J."/>
            <person name="Park H.-J."/>
            <person name="Ramirez L."/>
            <person name="Alfaro M."/>
            <person name="Sun H."/>
            <person name="Tritt A."/>
            <person name="Yoshinaga Y."/>
            <person name="Zwiers L.-H."/>
            <person name="Turgeon B."/>
            <person name="Goodwin S."/>
            <person name="Spatafora J."/>
            <person name="Crous P."/>
            <person name="Grigoriev I."/>
        </authorList>
    </citation>
    <scope>NUCLEOTIDE SEQUENCE</scope>
    <source>
        <strain evidence="6">CBS 480.64</strain>
    </source>
</reference>
<organism evidence="6 7">
    <name type="scientific">Piedraia hortae CBS 480.64</name>
    <dbReference type="NCBI Taxonomy" id="1314780"/>
    <lineage>
        <taxon>Eukaryota</taxon>
        <taxon>Fungi</taxon>
        <taxon>Dikarya</taxon>
        <taxon>Ascomycota</taxon>
        <taxon>Pezizomycotina</taxon>
        <taxon>Dothideomycetes</taxon>
        <taxon>Dothideomycetidae</taxon>
        <taxon>Capnodiales</taxon>
        <taxon>Piedraiaceae</taxon>
        <taxon>Piedraia</taxon>
    </lineage>
</organism>
<feature type="domain" description="DHHA2" evidence="5">
    <location>
        <begin position="217"/>
        <end position="367"/>
    </location>
</feature>
<keyword evidence="7" id="KW-1185">Reference proteome</keyword>
<dbReference type="OrthoDB" id="374045at2759"/>
<dbReference type="GO" id="GO:0004309">
    <property type="term" value="F:exopolyphosphatase activity"/>
    <property type="evidence" value="ECO:0007669"/>
    <property type="project" value="TreeGrafter"/>
</dbReference>
<comment type="cofactor">
    <cofactor evidence="1">
        <name>Mn(2+)</name>
        <dbReference type="ChEBI" id="CHEBI:29035"/>
    </cofactor>
</comment>
<dbReference type="Pfam" id="PF01368">
    <property type="entry name" value="DHH"/>
    <property type="match status" value="1"/>
</dbReference>
<evidence type="ECO:0000256" key="3">
    <source>
        <dbReference type="ARBA" id="ARBA00022801"/>
    </source>
</evidence>
<dbReference type="InterPro" id="IPR038222">
    <property type="entry name" value="DHHA2_dom_sf"/>
</dbReference>
<keyword evidence="4" id="KW-0464">Manganese</keyword>
<dbReference type="PANTHER" id="PTHR12112">
    <property type="entry name" value="BNIP - RELATED"/>
    <property type="match status" value="1"/>
</dbReference>
<dbReference type="InterPro" id="IPR038763">
    <property type="entry name" value="DHH_sf"/>
</dbReference>
<sequence>MSSSLHSFIAASKHNLQKPPNSDKSKTAFVIGNESADLDSIISAVVYGFLSPSPTTPIANILSSDLALRPELAALFKHADIEVKDLVTLDNLHNLPPPGDTEWTLVDHNAFQGSLGNRYSKDVVGLIDHHVDEEKVPSSAKPRIIEKAGSCTSLVVNFCRPNWGKGDAKTAMIALGPILIDTHNMQSKDKVTDHDREAVEFLEGKLSGQNFDRDAFFAEINNAKTNLDGMDLNGILRKDYKQWIVGDFTFGISSVVKPISYLETKAEKMIESMKSFANDRDLDIYAVMTAYTNVQGEFVRELLLISLNDGKAMEKVKKIAEMGSTELQLEESGTKIANSCVPWVRVWRQKNVEASRKKVAPLMRKALGAGF</sequence>
<accession>A0A6A7C6U5</accession>
<dbReference type="Gene3D" id="3.10.310.20">
    <property type="entry name" value="DHHA2 domain"/>
    <property type="match status" value="1"/>
</dbReference>
<evidence type="ECO:0000256" key="4">
    <source>
        <dbReference type="ARBA" id="ARBA00023211"/>
    </source>
</evidence>
<evidence type="ECO:0000256" key="1">
    <source>
        <dbReference type="ARBA" id="ARBA00001936"/>
    </source>
</evidence>
<keyword evidence="3" id="KW-0378">Hydrolase</keyword>
<evidence type="ECO:0000256" key="2">
    <source>
        <dbReference type="ARBA" id="ARBA00022723"/>
    </source>
</evidence>
<dbReference type="EMBL" id="MU005962">
    <property type="protein sequence ID" value="KAF2863103.1"/>
    <property type="molecule type" value="Genomic_DNA"/>
</dbReference>
<dbReference type="Gene3D" id="3.90.1640.10">
    <property type="entry name" value="inorganic pyrophosphatase (n-terminal core)"/>
    <property type="match status" value="1"/>
</dbReference>
<dbReference type="SMART" id="SM01131">
    <property type="entry name" value="DHHA2"/>
    <property type="match status" value="1"/>
</dbReference>
<keyword evidence="2" id="KW-0479">Metal-binding</keyword>
<evidence type="ECO:0000259" key="5">
    <source>
        <dbReference type="SMART" id="SM01131"/>
    </source>
</evidence>
<dbReference type="InterPro" id="IPR004097">
    <property type="entry name" value="DHHA2"/>
</dbReference>
<evidence type="ECO:0000313" key="7">
    <source>
        <dbReference type="Proteomes" id="UP000799421"/>
    </source>
</evidence>
<dbReference type="Pfam" id="PF02833">
    <property type="entry name" value="DHHA2"/>
    <property type="match status" value="1"/>
</dbReference>
<dbReference type="GO" id="GO:0005737">
    <property type="term" value="C:cytoplasm"/>
    <property type="evidence" value="ECO:0007669"/>
    <property type="project" value="InterPro"/>
</dbReference>